<keyword evidence="3" id="KW-1185">Reference proteome</keyword>
<proteinExistence type="predicted"/>
<dbReference type="InterPro" id="IPR027593">
    <property type="entry name" value="Aro_clust"/>
</dbReference>
<name>A0A2W7GRS0_9BACT</name>
<organism evidence="2 3">
    <name type="scientific">Metamycoplasma auris</name>
    <dbReference type="NCBI Taxonomy" id="51363"/>
    <lineage>
        <taxon>Bacteria</taxon>
        <taxon>Bacillati</taxon>
        <taxon>Mycoplasmatota</taxon>
        <taxon>Mycoplasmoidales</taxon>
        <taxon>Metamycoplasmataceae</taxon>
        <taxon>Metamycoplasma</taxon>
    </lineage>
</organism>
<keyword evidence="1" id="KW-0175">Coiled coil</keyword>
<dbReference type="NCBIfam" id="TIGR04313">
    <property type="entry name" value="aro_clust_Mycop"/>
    <property type="match status" value="1"/>
</dbReference>
<protein>
    <submittedName>
        <fullName evidence="2">Aromatic cluster surface protein</fullName>
    </submittedName>
</protein>
<gene>
    <name evidence="2" type="ORF">BCF89_10426</name>
</gene>
<dbReference type="OrthoDB" id="401395at2"/>
<feature type="coiled-coil region" evidence="1">
    <location>
        <begin position="270"/>
        <end position="379"/>
    </location>
</feature>
<reference evidence="2 3" key="1">
    <citation type="submission" date="2018-06" db="EMBL/GenBank/DDBJ databases">
        <title>Genomic Encyclopedia of Archaeal and Bacterial Type Strains, Phase II (KMG-II): from individual species to whole genera.</title>
        <authorList>
            <person name="Goeker M."/>
        </authorList>
    </citation>
    <scope>NUCLEOTIDE SEQUENCE [LARGE SCALE GENOMIC DNA]</scope>
    <source>
        <strain evidence="2 3">ATCC 51348</strain>
    </source>
</reference>
<sequence length="514" mass="61097">MKKSLKIITSLSFVSLPFITISCYKTTNINHSNQQEQPKTEVSIENNPGINQLINFVSNNDKAKKDLYISNQRNIPHSKIHDLKFAFTYAPLFVFNDPIETGEYKILIHDSNQTIKNTLSRDWLWSMNNINKFKFVYHPYGDSLHEKNDKKIDEYKLVRNENGSLIQQIRNKVPQILEFDIPDMTLSSAFDKQIDELVKKNDFSNINNIIKLLKWDSSDEKTIRVTWRPGVSIIQKIAKLIDSIEKFELDEKKYNEWKIKPENKSKQDELKLTSKNFNEYIEKISELLEEKSEEVTKTLESLKSLKKKKNDDDNTFKEAFNKKIEEVKSKIESIYKEINNKLENFLSFSKLKEEFIFTKDEITKQIKDNLAKINSYKNKKGIYLVYDQNKVIRLWKYTKKEDGKDKNVIEMTPDLLIFKHKENLKNQLKSLEEKIAKERENHFVEDYLGILNNVFKEISNKIDDQIIIKNFNDQNYMAYKSKDQYNQFLFEILTKENKEKIKIFKYVMRLIDEE</sequence>
<dbReference type="Proteomes" id="UP000249646">
    <property type="component" value="Unassembled WGS sequence"/>
</dbReference>
<comment type="caution">
    <text evidence="2">The sequence shown here is derived from an EMBL/GenBank/DDBJ whole genome shotgun (WGS) entry which is preliminary data.</text>
</comment>
<dbReference type="AlphaFoldDB" id="A0A2W7GRS0"/>
<accession>A0A2W7GRS0</accession>
<evidence type="ECO:0000313" key="3">
    <source>
        <dbReference type="Proteomes" id="UP000249646"/>
    </source>
</evidence>
<dbReference type="RefSeq" id="WP_111518514.1">
    <property type="nucleotide sequence ID" value="NZ_QKUB01000004.1"/>
</dbReference>
<dbReference type="PROSITE" id="PS51257">
    <property type="entry name" value="PROKAR_LIPOPROTEIN"/>
    <property type="match status" value="1"/>
</dbReference>
<dbReference type="EMBL" id="QKUB01000004">
    <property type="protein sequence ID" value="PZV99948.1"/>
    <property type="molecule type" value="Genomic_DNA"/>
</dbReference>
<evidence type="ECO:0000313" key="2">
    <source>
        <dbReference type="EMBL" id="PZV99948.1"/>
    </source>
</evidence>
<evidence type="ECO:0000256" key="1">
    <source>
        <dbReference type="SAM" id="Coils"/>
    </source>
</evidence>